<keyword evidence="1" id="KW-0812">Transmembrane</keyword>
<keyword evidence="1" id="KW-1133">Transmembrane helix</keyword>
<keyword evidence="3" id="KW-1185">Reference proteome</keyword>
<evidence type="ECO:0000256" key="1">
    <source>
        <dbReference type="SAM" id="Phobius"/>
    </source>
</evidence>
<organism evidence="2 3">
    <name type="scientific">Actinokineospora diospyrosa</name>
    <dbReference type="NCBI Taxonomy" id="103728"/>
    <lineage>
        <taxon>Bacteria</taxon>
        <taxon>Bacillati</taxon>
        <taxon>Actinomycetota</taxon>
        <taxon>Actinomycetes</taxon>
        <taxon>Pseudonocardiales</taxon>
        <taxon>Pseudonocardiaceae</taxon>
        <taxon>Actinokineospora</taxon>
    </lineage>
</organism>
<feature type="transmembrane region" description="Helical" evidence="1">
    <location>
        <begin position="32"/>
        <end position="52"/>
    </location>
</feature>
<dbReference type="Proteomes" id="UP001205185">
    <property type="component" value="Unassembled WGS sequence"/>
</dbReference>
<reference evidence="2 3" key="1">
    <citation type="submission" date="2022-06" db="EMBL/GenBank/DDBJ databases">
        <title>Genomic Encyclopedia of Archaeal and Bacterial Type Strains, Phase II (KMG-II): from individual species to whole genera.</title>
        <authorList>
            <person name="Goeker M."/>
        </authorList>
    </citation>
    <scope>NUCLEOTIDE SEQUENCE [LARGE SCALE GENOMIC DNA]</scope>
    <source>
        <strain evidence="2 3">DSM 44255</strain>
    </source>
</reference>
<evidence type="ECO:0000313" key="2">
    <source>
        <dbReference type="EMBL" id="MCP2268467.1"/>
    </source>
</evidence>
<comment type="caution">
    <text evidence="2">The sequence shown here is derived from an EMBL/GenBank/DDBJ whole genome shotgun (WGS) entry which is preliminary data.</text>
</comment>
<protein>
    <submittedName>
        <fullName evidence="2">Cadmium resistance protein CadD, predicted permease</fullName>
    </submittedName>
</protein>
<sequence>MFAVTNVDDIVLLALFFGQAKGRPLGVVVGQYLGFAGILVASVVAALGAGLLPDGAIPLLGLVPLTLGLKAAWQLRKGQDEPSVHTGPGVLAVAGVTLANGGDNIGVYAPVFAAGGGGDMVVYSVVFLALVGVWCLLGWFAATRPGISGALSRWGHVVLPVVLIGIGVLILTSAL</sequence>
<dbReference type="InterPro" id="IPR004676">
    <property type="entry name" value="Cd-R_transporter"/>
</dbReference>
<gene>
    <name evidence="2" type="ORF">LV75_000953</name>
</gene>
<evidence type="ECO:0000313" key="3">
    <source>
        <dbReference type="Proteomes" id="UP001205185"/>
    </source>
</evidence>
<dbReference type="Pfam" id="PF03596">
    <property type="entry name" value="Cad"/>
    <property type="match status" value="1"/>
</dbReference>
<accession>A0ABT1I767</accession>
<keyword evidence="1" id="KW-0472">Membrane</keyword>
<name>A0ABT1I767_9PSEU</name>
<proteinExistence type="predicted"/>
<feature type="transmembrane region" description="Helical" evidence="1">
    <location>
        <begin position="154"/>
        <end position="174"/>
    </location>
</feature>
<dbReference type="EMBL" id="JAMTCO010000002">
    <property type="protein sequence ID" value="MCP2268467.1"/>
    <property type="molecule type" value="Genomic_DNA"/>
</dbReference>
<feature type="transmembrane region" description="Helical" evidence="1">
    <location>
        <begin position="120"/>
        <end position="142"/>
    </location>
</feature>